<accession>A0ABW0HPK0</accession>
<dbReference type="PANTHER" id="PTHR37937:SF1">
    <property type="entry name" value="CONJUGATIVE TRANSFER: DNA TRANSPORT"/>
    <property type="match status" value="1"/>
</dbReference>
<feature type="compositionally biased region" description="Basic and acidic residues" evidence="7">
    <location>
        <begin position="704"/>
        <end position="742"/>
    </location>
</feature>
<protein>
    <submittedName>
        <fullName evidence="9">Type IV secretory system conjugative DNA transfer family protein</fullName>
    </submittedName>
</protein>
<comment type="caution">
    <text evidence="9">The sequence shown here is derived from an EMBL/GenBank/DDBJ whole genome shotgun (WGS) entry which is preliminary data.</text>
</comment>
<dbReference type="PANTHER" id="PTHR37937">
    <property type="entry name" value="CONJUGATIVE TRANSFER: DNA TRANSPORT"/>
    <property type="match status" value="1"/>
</dbReference>
<keyword evidence="4 8" id="KW-0812">Transmembrane</keyword>
<sequence>MKYIGMVIGGIFSVLGHMFAFMFKNVFIQIRRFAMDPANKNAIWNMQAIGVLMLIILSFLWLVGKYQDLFYGVGHPVFYRAIPLLLACFMGHLIYSCPLFFKSTYAKPIIQTFLNATSIMAAGQIFMKYVPGWKGLAISCILFFGTIIITLYYTLHIKIRATIFSKLTRAAEEADLIAKSINGQKGSVESRKGVSNADLAAAIEEVDLSEKGCLSHLRYYSEECKLELFHTVPTKYKQSELMELGREDRAQHSQTIGGTGAGKTLLATTLVVQDILNDFMGSTILEPKGSFINRLSHFIDRTGRPYRRLDPEYEFTDCLNPFYVPEGEDIEPMIEANVSAFHGYLGPEAEQYFKSRSTQLLRVSIKALKLCKGNNCTYNDLNRLIQPINDDYRAEIMQEFIGRESEVSLLLEYTRNMGNDRTAEFAMKTYSGLYDYLSELTSSKYIQRIFCGPSTFNIDDSLSNGEIVLVNGAYGKLQTLTYTVGRLYLNLLRASTFRRSLKGKVRPHQLTVDELEMFADEEFSTFLEMAREFEVYVNVIHQGNVQLTDVSERLGGMVKQNAVQKFILAGLDNEDAEYYADMIGEEYQIGQSSGTDEMSTTGFKTQLKEEKRYKVLPSEITRLKGYNPKTGEPGECLFRGVRNNIRLEPVIGLVYPLPRKLFEPLESASSQTETDKDVENDEVEEEYSKIEISGQRESVTPNEQEQKSVPIEEKADKKNDSKTEKLDRIKQRAAESKSKEGEDGAQNTIRNTAWDSDNEPDTKSTDPHAARNAKLTDLEERLAKKAEEARGQSSHE</sequence>
<feature type="region of interest" description="Disordered" evidence="7">
    <location>
        <begin position="666"/>
        <end position="796"/>
    </location>
</feature>
<dbReference type="EMBL" id="JBHSMI010000012">
    <property type="protein sequence ID" value="MFC5402439.1"/>
    <property type="molecule type" value="Genomic_DNA"/>
</dbReference>
<feature type="compositionally biased region" description="Acidic residues" evidence="7">
    <location>
        <begin position="676"/>
        <end position="685"/>
    </location>
</feature>
<dbReference type="Pfam" id="PF02534">
    <property type="entry name" value="T4SS-DNA_transf"/>
    <property type="match status" value="1"/>
</dbReference>
<feature type="compositionally biased region" description="Polar residues" evidence="7">
    <location>
        <begin position="745"/>
        <end position="755"/>
    </location>
</feature>
<evidence type="ECO:0000256" key="5">
    <source>
        <dbReference type="ARBA" id="ARBA00022989"/>
    </source>
</evidence>
<reference evidence="10" key="1">
    <citation type="journal article" date="2019" name="Int. J. Syst. Evol. Microbiol.">
        <title>The Global Catalogue of Microorganisms (GCM) 10K type strain sequencing project: providing services to taxonomists for standard genome sequencing and annotation.</title>
        <authorList>
            <consortium name="The Broad Institute Genomics Platform"/>
            <consortium name="The Broad Institute Genome Sequencing Center for Infectious Disease"/>
            <person name="Wu L."/>
            <person name="Ma J."/>
        </authorList>
    </citation>
    <scope>NUCLEOTIDE SEQUENCE [LARGE SCALE GENOMIC DNA]</scope>
    <source>
        <strain evidence="10">CGMCC 1.18575</strain>
    </source>
</reference>
<gene>
    <name evidence="9" type="ORF">ACFPOF_06780</name>
</gene>
<evidence type="ECO:0000313" key="10">
    <source>
        <dbReference type="Proteomes" id="UP001596113"/>
    </source>
</evidence>
<dbReference type="Proteomes" id="UP001596113">
    <property type="component" value="Unassembled WGS sequence"/>
</dbReference>
<comment type="subcellular location">
    <subcellularLocation>
        <location evidence="1">Cell membrane</location>
        <topology evidence="1">Multi-pass membrane protein</topology>
    </subcellularLocation>
</comment>
<dbReference type="SUPFAM" id="SSF52540">
    <property type="entry name" value="P-loop containing nucleoside triphosphate hydrolases"/>
    <property type="match status" value="1"/>
</dbReference>
<evidence type="ECO:0000256" key="1">
    <source>
        <dbReference type="ARBA" id="ARBA00004651"/>
    </source>
</evidence>
<evidence type="ECO:0000256" key="4">
    <source>
        <dbReference type="ARBA" id="ARBA00022692"/>
    </source>
</evidence>
<feature type="transmembrane region" description="Helical" evidence="8">
    <location>
        <begin position="43"/>
        <end position="62"/>
    </location>
</feature>
<name>A0ABW0HPK0_9BACL</name>
<dbReference type="InterPro" id="IPR003688">
    <property type="entry name" value="TraG/VirD4"/>
</dbReference>
<dbReference type="Gene3D" id="3.40.50.300">
    <property type="entry name" value="P-loop containing nucleotide triphosphate hydrolases"/>
    <property type="match status" value="1"/>
</dbReference>
<evidence type="ECO:0000256" key="3">
    <source>
        <dbReference type="ARBA" id="ARBA00022475"/>
    </source>
</evidence>
<evidence type="ECO:0000256" key="2">
    <source>
        <dbReference type="ARBA" id="ARBA00008806"/>
    </source>
</evidence>
<keyword evidence="3" id="KW-1003">Cell membrane</keyword>
<evidence type="ECO:0000256" key="7">
    <source>
        <dbReference type="SAM" id="MobiDB-lite"/>
    </source>
</evidence>
<organism evidence="9 10">
    <name type="scientific">Cohnella soli</name>
    <dbReference type="NCBI Taxonomy" id="425005"/>
    <lineage>
        <taxon>Bacteria</taxon>
        <taxon>Bacillati</taxon>
        <taxon>Bacillota</taxon>
        <taxon>Bacilli</taxon>
        <taxon>Bacillales</taxon>
        <taxon>Paenibacillaceae</taxon>
        <taxon>Cohnella</taxon>
    </lineage>
</organism>
<feature type="transmembrane region" description="Helical" evidence="8">
    <location>
        <begin position="136"/>
        <end position="155"/>
    </location>
</feature>
<feature type="transmembrane region" description="Helical" evidence="8">
    <location>
        <begin position="82"/>
        <end position="101"/>
    </location>
</feature>
<evidence type="ECO:0000256" key="6">
    <source>
        <dbReference type="ARBA" id="ARBA00023136"/>
    </source>
</evidence>
<dbReference type="InterPro" id="IPR027417">
    <property type="entry name" value="P-loop_NTPase"/>
</dbReference>
<comment type="similarity">
    <text evidence="2">Belongs to the VirD4/TraG family.</text>
</comment>
<feature type="compositionally biased region" description="Basic and acidic residues" evidence="7">
    <location>
        <begin position="760"/>
        <end position="796"/>
    </location>
</feature>
<dbReference type="InterPro" id="IPR051539">
    <property type="entry name" value="T4SS-coupling_protein"/>
</dbReference>
<evidence type="ECO:0000313" key="9">
    <source>
        <dbReference type="EMBL" id="MFC5402439.1"/>
    </source>
</evidence>
<feature type="transmembrane region" description="Helical" evidence="8">
    <location>
        <begin position="6"/>
        <end position="23"/>
    </location>
</feature>
<keyword evidence="5 8" id="KW-1133">Transmembrane helix</keyword>
<dbReference type="RefSeq" id="WP_378130890.1">
    <property type="nucleotide sequence ID" value="NZ_JBHSMI010000012.1"/>
</dbReference>
<keyword evidence="6 8" id="KW-0472">Membrane</keyword>
<evidence type="ECO:0000256" key="8">
    <source>
        <dbReference type="SAM" id="Phobius"/>
    </source>
</evidence>
<proteinExistence type="inferred from homology"/>
<keyword evidence="10" id="KW-1185">Reference proteome</keyword>